<gene>
    <name evidence="7" type="ORF">NE237_032512</name>
</gene>
<dbReference type="InterPro" id="IPR035897">
    <property type="entry name" value="Toll_tir_struct_dom_sf"/>
</dbReference>
<dbReference type="SMART" id="SM00369">
    <property type="entry name" value="LRR_TYP"/>
    <property type="match status" value="4"/>
</dbReference>
<dbReference type="EMBL" id="JAMYWD010000001">
    <property type="protein sequence ID" value="KAJ4981675.1"/>
    <property type="molecule type" value="Genomic_DNA"/>
</dbReference>
<dbReference type="Pfam" id="PF00931">
    <property type="entry name" value="NB-ARC"/>
    <property type="match status" value="1"/>
</dbReference>
<dbReference type="FunFam" id="3.40.50.10140:FF:000007">
    <property type="entry name" value="Disease resistance protein (TIR-NBS-LRR class)"/>
    <property type="match status" value="1"/>
</dbReference>
<feature type="domain" description="TIR" evidence="6">
    <location>
        <begin position="16"/>
        <end position="182"/>
    </location>
</feature>
<dbReference type="InterPro" id="IPR003591">
    <property type="entry name" value="Leu-rich_rpt_typical-subtyp"/>
</dbReference>
<dbReference type="GO" id="GO:0005634">
    <property type="term" value="C:nucleus"/>
    <property type="evidence" value="ECO:0007669"/>
    <property type="project" value="UniProtKB-ARBA"/>
</dbReference>
<dbReference type="PANTHER" id="PTHR11017">
    <property type="entry name" value="LEUCINE-RICH REPEAT-CONTAINING PROTEIN"/>
    <property type="match status" value="1"/>
</dbReference>
<dbReference type="Gene3D" id="1.10.8.430">
    <property type="entry name" value="Helical domain of apoptotic protease-activating factors"/>
    <property type="match status" value="1"/>
</dbReference>
<dbReference type="FunFam" id="2.120.10.80:FF:000007">
    <property type="entry name" value="F-box/kelch-repeat protein SKIP11"/>
    <property type="match status" value="1"/>
</dbReference>
<evidence type="ECO:0000256" key="5">
    <source>
        <dbReference type="ARBA" id="ARBA00023027"/>
    </source>
</evidence>
<sequence>MAAHDGAFSSSFSGSSMYDVFLSFRGEETRNNFTGFLYRALRRERINVFMDNEDLCVGEEIRPALLEAIRRSKISIPVFSKGYADSRWCLMELDEIVRCHRCNGQIIMPIFFNVEPTNVRHQSGSFEESFQKHKERYDAHTVKSWKEALILVGGIRGYNLTQLKGNQPELVDLVVDWVLGESSNNHLGDVKNPIGLDERAQDLLYLLNSCFEGVPIVGICGIGGIGKTTIAMTLYNRIFKSFRRSGFLVNIREKASAPNGLVFLQEQLIYSVSKKKVDGTISDIYSGKELIKERLQGENVLLILDGVDSHSQLDALAIEFNWFGPESKIIITTRDEHILDLAKVDEDKRYWPNELDDEQSLQLFSLHAFSSDRPPDDYRQLSYDVLRLAGGLPLTLEVLGSYFFDIRDKEVWKRGLRRLERIPNKEVLKILKISYDDLEDEEKSIFLDAACFFVGWRKETVISLWEACGFDSISAIRRLTQRSLLKFTKIESYAATGTMSNCYDELMMHDQIQAMGRGIVLRESPIEPGERSRLYIGEEILDVLQENKGTRKIEGILSPFHKLLSGVCLHKDYFSMMPKLRFLNIDGAHSIGDFSHLPSSLTLFSWEECPLKILPANFYHKKLVHMDLSNSSIRQAWTNKPQNRNQRFQKLKFLYLHQCDHLFESPNFSWFPNLETLDLGWCKKMVNLHISIGDLKSLVELDLNGTKIEELPNSICGLISLKRLNLGMCKSLNKLPGSIGDLESLVELFLYGTKIEKLPNSICRLSSLQRLNLDMCVSLNKLPESIGDLKSLVELSLALTKIEKLPNSTCRLSSLQSLNLNMCKSLNKLPKSIGDLNSLVELILNRTKIEELPDGVQLLEKLEVLRVKYCSMLVSLPISWGRMRCLRIINLIGTNILISVDDSLMLPSLVELKIGNELESTLPPWISDLSQLQKLVLHGYTWLESLPELPPTLIYLHVKSCPSLQKIPDLSNLKKLSEIILHDCEELEEIRGLKGTESLEVLYVSSCEALTDTPRKIQGQGTLLVDQFSRSDSLNFDDGVYLGLRLILCVVFAFNLKEQTVQGNVQGVRTYLKASICREDRRTLFAINMEIKNIEFTTEGDIIYIHHFKGFDWFGFPLEGTDAIEEICIVAEGLINPIKSIDCEVKFWKLLLGNMPSGDLQMPNQESCARMVEDFFSWAYDDAGRSRFGPEEVESRQMDVIEQRVYLSCSVMSWETFDPARNRWKRLPRMPCNEFFMYSDKESLVAGTDLLVFGQDITDYVIWMYSLLNHRWSKCPSMNLPRCLFGSSSYGEIAIVAGGMDKNGRILKSAELYNSKLGAWESLSDMNLSRKRCAGFFMDGKFYVIGGISSQYELLTCGEEYNMETRAWKRINDMIPVWDEPVQQRIRPSPLVAVVNNQLYAADITTSMVKKYDKINNTWDIVKWLPVRADFATGCGLAFKACGEKLLVVGGHKGTDGEVIMLHSWHPEDGNGVGSEWDVFSIIERGSVFVYNCAVRNW</sequence>
<dbReference type="SUPFAM" id="SSF52058">
    <property type="entry name" value="L domain-like"/>
    <property type="match status" value="2"/>
</dbReference>
<evidence type="ECO:0000259" key="6">
    <source>
        <dbReference type="PROSITE" id="PS50104"/>
    </source>
</evidence>
<dbReference type="SMART" id="SM00612">
    <property type="entry name" value="Kelch"/>
    <property type="match status" value="3"/>
</dbReference>
<dbReference type="InterPro" id="IPR042197">
    <property type="entry name" value="Apaf_helical"/>
</dbReference>
<dbReference type="Gene3D" id="3.40.50.300">
    <property type="entry name" value="P-loop containing nucleotide triphosphate hydrolases"/>
    <property type="match status" value="1"/>
</dbReference>
<dbReference type="Pfam" id="PF01582">
    <property type="entry name" value="TIR"/>
    <property type="match status" value="1"/>
</dbReference>
<comment type="caution">
    <text evidence="7">The sequence shown here is derived from an EMBL/GenBank/DDBJ whole genome shotgun (WGS) entry which is preliminary data.</text>
</comment>
<dbReference type="Gene3D" id="2.120.10.80">
    <property type="entry name" value="Kelch-type beta propeller"/>
    <property type="match status" value="1"/>
</dbReference>
<dbReference type="InterPro" id="IPR058192">
    <property type="entry name" value="WHD_ROQ1-like"/>
</dbReference>
<dbReference type="InterPro" id="IPR000157">
    <property type="entry name" value="TIR_dom"/>
</dbReference>
<protein>
    <recommendedName>
        <fullName evidence="6">TIR domain-containing protein</fullName>
    </recommendedName>
</protein>
<dbReference type="GO" id="GO:0007165">
    <property type="term" value="P:signal transduction"/>
    <property type="evidence" value="ECO:0007669"/>
    <property type="project" value="InterPro"/>
</dbReference>
<dbReference type="InterPro" id="IPR015915">
    <property type="entry name" value="Kelch-typ_b-propeller"/>
</dbReference>
<dbReference type="InterPro" id="IPR003593">
    <property type="entry name" value="AAA+_ATPase"/>
</dbReference>
<dbReference type="PANTHER" id="PTHR11017:SF385">
    <property type="entry name" value="DISEASE RESISTANCE PROTEIN (TIR-NBS-LRR CLASS)-RELATED"/>
    <property type="match status" value="1"/>
</dbReference>
<keyword evidence="1" id="KW-0880">Kelch repeat</keyword>
<name>A0A9Q0R3M1_9MAGN</name>
<keyword evidence="5" id="KW-0520">NAD</keyword>
<dbReference type="OrthoDB" id="2018313at2759"/>
<dbReference type="InterPro" id="IPR055414">
    <property type="entry name" value="LRR_R13L4/SHOC2-like"/>
</dbReference>
<evidence type="ECO:0000256" key="1">
    <source>
        <dbReference type="ARBA" id="ARBA00022441"/>
    </source>
</evidence>
<dbReference type="InterPro" id="IPR002182">
    <property type="entry name" value="NB-ARC"/>
</dbReference>
<organism evidence="7 8">
    <name type="scientific">Protea cynaroides</name>
    <dbReference type="NCBI Taxonomy" id="273540"/>
    <lineage>
        <taxon>Eukaryota</taxon>
        <taxon>Viridiplantae</taxon>
        <taxon>Streptophyta</taxon>
        <taxon>Embryophyta</taxon>
        <taxon>Tracheophyta</taxon>
        <taxon>Spermatophyta</taxon>
        <taxon>Magnoliopsida</taxon>
        <taxon>Proteales</taxon>
        <taxon>Proteaceae</taxon>
        <taxon>Protea</taxon>
    </lineage>
</organism>
<dbReference type="Pfam" id="PF23282">
    <property type="entry name" value="WHD_ROQ1"/>
    <property type="match status" value="1"/>
</dbReference>
<evidence type="ECO:0000256" key="2">
    <source>
        <dbReference type="ARBA" id="ARBA00022614"/>
    </source>
</evidence>
<proteinExistence type="predicted"/>
<dbReference type="Gene3D" id="3.40.50.10140">
    <property type="entry name" value="Toll/interleukin-1 receptor homology (TIR) domain"/>
    <property type="match status" value="1"/>
</dbReference>
<dbReference type="InterPro" id="IPR032675">
    <property type="entry name" value="LRR_dom_sf"/>
</dbReference>
<dbReference type="Proteomes" id="UP001141806">
    <property type="component" value="Unassembled WGS sequence"/>
</dbReference>
<dbReference type="Gene3D" id="3.80.10.10">
    <property type="entry name" value="Ribonuclease Inhibitor"/>
    <property type="match status" value="2"/>
</dbReference>
<dbReference type="SMART" id="SM00382">
    <property type="entry name" value="AAA"/>
    <property type="match status" value="1"/>
</dbReference>
<dbReference type="Pfam" id="PF01344">
    <property type="entry name" value="Kelch_1"/>
    <property type="match status" value="2"/>
</dbReference>
<dbReference type="InterPro" id="IPR036390">
    <property type="entry name" value="WH_DNA-bd_sf"/>
</dbReference>
<dbReference type="SUPFAM" id="SSF52540">
    <property type="entry name" value="P-loop containing nucleoside triphosphate hydrolases"/>
    <property type="match status" value="1"/>
</dbReference>
<keyword evidence="3" id="KW-0677">Repeat</keyword>
<dbReference type="InterPro" id="IPR006652">
    <property type="entry name" value="Kelch_1"/>
</dbReference>
<evidence type="ECO:0000256" key="4">
    <source>
        <dbReference type="ARBA" id="ARBA00022821"/>
    </source>
</evidence>
<keyword evidence="8" id="KW-1185">Reference proteome</keyword>
<dbReference type="InterPro" id="IPR044974">
    <property type="entry name" value="Disease_R_plants"/>
</dbReference>
<keyword evidence="4" id="KW-0611">Plant defense</keyword>
<dbReference type="SUPFAM" id="SSF52200">
    <property type="entry name" value="Toll/Interleukin receptor TIR domain"/>
    <property type="match status" value="1"/>
</dbReference>
<dbReference type="SMART" id="SM00255">
    <property type="entry name" value="TIR"/>
    <property type="match status" value="1"/>
</dbReference>
<dbReference type="GO" id="GO:0043531">
    <property type="term" value="F:ADP binding"/>
    <property type="evidence" value="ECO:0007669"/>
    <property type="project" value="InterPro"/>
</dbReference>
<keyword evidence="2" id="KW-0433">Leucine-rich repeat</keyword>
<dbReference type="GO" id="GO:0006952">
    <property type="term" value="P:defense response"/>
    <property type="evidence" value="ECO:0007669"/>
    <property type="project" value="UniProtKB-KW"/>
</dbReference>
<dbReference type="GO" id="GO:0051707">
    <property type="term" value="P:response to other organism"/>
    <property type="evidence" value="ECO:0007669"/>
    <property type="project" value="UniProtKB-ARBA"/>
</dbReference>
<dbReference type="PROSITE" id="PS50104">
    <property type="entry name" value="TIR"/>
    <property type="match status" value="1"/>
</dbReference>
<evidence type="ECO:0000313" key="7">
    <source>
        <dbReference type="EMBL" id="KAJ4981675.1"/>
    </source>
</evidence>
<dbReference type="InterPro" id="IPR027417">
    <property type="entry name" value="P-loop_NTPase"/>
</dbReference>
<reference evidence="7" key="1">
    <citation type="journal article" date="2023" name="Plant J.">
        <title>The genome of the king protea, Protea cynaroides.</title>
        <authorList>
            <person name="Chang J."/>
            <person name="Duong T.A."/>
            <person name="Schoeman C."/>
            <person name="Ma X."/>
            <person name="Roodt D."/>
            <person name="Barker N."/>
            <person name="Li Z."/>
            <person name="Van de Peer Y."/>
            <person name="Mizrachi E."/>
        </authorList>
    </citation>
    <scope>NUCLEOTIDE SEQUENCE</scope>
    <source>
        <tissue evidence="7">Young leaves</tissue>
    </source>
</reference>
<accession>A0A9Q0R3M1</accession>
<evidence type="ECO:0000256" key="3">
    <source>
        <dbReference type="ARBA" id="ARBA00022737"/>
    </source>
</evidence>
<dbReference type="SUPFAM" id="SSF117281">
    <property type="entry name" value="Kelch motif"/>
    <property type="match status" value="1"/>
</dbReference>
<dbReference type="PRINTS" id="PR00364">
    <property type="entry name" value="DISEASERSIST"/>
</dbReference>
<dbReference type="SUPFAM" id="SSF46785">
    <property type="entry name" value="Winged helix' DNA-binding domain"/>
    <property type="match status" value="1"/>
</dbReference>
<evidence type="ECO:0000313" key="8">
    <source>
        <dbReference type="Proteomes" id="UP001141806"/>
    </source>
</evidence>
<dbReference type="Pfam" id="PF23598">
    <property type="entry name" value="LRR_14"/>
    <property type="match status" value="1"/>
</dbReference>